<keyword evidence="5 6" id="KW-0456">Lyase</keyword>
<organism evidence="8 9">
    <name type="scientific">Papaver nudicaule</name>
    <name type="common">Iceland poppy</name>
    <dbReference type="NCBI Taxonomy" id="74823"/>
    <lineage>
        <taxon>Eukaryota</taxon>
        <taxon>Viridiplantae</taxon>
        <taxon>Streptophyta</taxon>
        <taxon>Embryophyta</taxon>
        <taxon>Tracheophyta</taxon>
        <taxon>Spermatophyta</taxon>
        <taxon>Magnoliopsida</taxon>
        <taxon>Ranunculales</taxon>
        <taxon>Papaveraceae</taxon>
        <taxon>Papaveroideae</taxon>
        <taxon>Papaver</taxon>
    </lineage>
</organism>
<gene>
    <name evidence="8" type="ORF">MKW94_027033</name>
</gene>
<keyword evidence="4 6" id="KW-0862">Zinc</keyword>
<dbReference type="PROSITE" id="PS00162">
    <property type="entry name" value="ALPHA_CA_1"/>
    <property type="match status" value="1"/>
</dbReference>
<dbReference type="Pfam" id="PF00194">
    <property type="entry name" value="Carb_anhydrase"/>
    <property type="match status" value="1"/>
</dbReference>
<dbReference type="GO" id="GO:0006730">
    <property type="term" value="P:one-carbon metabolic process"/>
    <property type="evidence" value="ECO:0007669"/>
    <property type="project" value="TreeGrafter"/>
</dbReference>
<dbReference type="SUPFAM" id="SSF51069">
    <property type="entry name" value="Carbonic anhydrase"/>
    <property type="match status" value="1"/>
</dbReference>
<dbReference type="InterPro" id="IPR018338">
    <property type="entry name" value="Carbonic_anhydrase_a-class_CS"/>
</dbReference>
<dbReference type="InterPro" id="IPR001148">
    <property type="entry name" value="CA_dom"/>
</dbReference>
<keyword evidence="3 6" id="KW-0479">Metal-binding</keyword>
<dbReference type="Proteomes" id="UP001177140">
    <property type="component" value="Unassembled WGS sequence"/>
</dbReference>
<dbReference type="InterPro" id="IPR036398">
    <property type="entry name" value="CA_dom_sf"/>
</dbReference>
<protein>
    <recommendedName>
        <fullName evidence="2 6">Carbonic anhydrase</fullName>
        <ecNumber evidence="2 6">4.2.1.1</ecNumber>
    </recommendedName>
</protein>
<feature type="domain" description="Alpha-carbonic anhydrase" evidence="7">
    <location>
        <begin position="133"/>
        <end position="369"/>
    </location>
</feature>
<comment type="cofactor">
    <cofactor evidence="1 6">
        <name>Zn(2+)</name>
        <dbReference type="ChEBI" id="CHEBI:29105"/>
    </cofactor>
</comment>
<dbReference type="EMBL" id="JAJJMA010289107">
    <property type="protein sequence ID" value="MCL7047075.1"/>
    <property type="molecule type" value="Genomic_DNA"/>
</dbReference>
<proteinExistence type="inferred from homology"/>
<accession>A0AA41VT85</accession>
<dbReference type="EC" id="4.2.1.1" evidence="2 6"/>
<dbReference type="CDD" id="cd03124">
    <property type="entry name" value="alpha_CA_prokaryotic_like"/>
    <property type="match status" value="1"/>
</dbReference>
<comment type="function">
    <text evidence="6">Reversible hydration of carbon dioxide.</text>
</comment>
<comment type="caution">
    <text evidence="8">The sequence shown here is derived from an EMBL/GenBank/DDBJ whole genome shotgun (WGS) entry which is preliminary data.</text>
</comment>
<evidence type="ECO:0000259" key="7">
    <source>
        <dbReference type="PROSITE" id="PS51144"/>
    </source>
</evidence>
<sequence length="375" mass="42045">MASLSSYLAAARMRDPIQYTIFSLKSSNLFNKHPHFHRQSFQVSSFHLRNAVKDQRFVIRPNLEFRDETIGAKIGELRKCSLSDLRRRAMDAVHSYGGNLEIATTMANRIATFVFGLAVALVLTSDSFAEEQPDFSYSGHKGPEKWATLDPSFAMCANGKAQSPVNIMKKHAPYNPKLVHLTRNYNDVNATLIDNIVNIQLLFGNGAGAINIDEKQYNLLQTHWHSPSEHTIDGIRYDAELHIVHKSDDGSFAVVAILYRLGSPDPLLSQLKGQLARLHSEAESGHPGSRFPVDLIRTGELETTNTYFRYIGSLTTPPCTEKVTWTILEQVREMSKEQVAALRAVMSKENKLNARHTQPLNGRIVELYVPRGSSL</sequence>
<evidence type="ECO:0000256" key="4">
    <source>
        <dbReference type="ARBA" id="ARBA00022833"/>
    </source>
</evidence>
<dbReference type="SMART" id="SM01057">
    <property type="entry name" value="Carb_anhydrase"/>
    <property type="match status" value="1"/>
</dbReference>
<dbReference type="PANTHER" id="PTHR18952:SF236">
    <property type="entry name" value="ALPHA CARBONIC ANHYDRASE 1, CHLOROPLASTIC"/>
    <property type="match status" value="1"/>
</dbReference>
<dbReference type="PROSITE" id="PS51144">
    <property type="entry name" value="ALPHA_CA_2"/>
    <property type="match status" value="1"/>
</dbReference>
<dbReference type="AlphaFoldDB" id="A0AA41VT85"/>
<dbReference type="InterPro" id="IPR023561">
    <property type="entry name" value="Carbonic_anhydrase_a-class"/>
</dbReference>
<comment type="similarity">
    <text evidence="6">Belongs to the alpha-carbonic anhydrase family.</text>
</comment>
<evidence type="ECO:0000256" key="1">
    <source>
        <dbReference type="ARBA" id="ARBA00001947"/>
    </source>
</evidence>
<name>A0AA41VT85_PAPNU</name>
<dbReference type="GO" id="GO:0008270">
    <property type="term" value="F:zinc ion binding"/>
    <property type="evidence" value="ECO:0007669"/>
    <property type="project" value="UniProtKB-UniRule"/>
</dbReference>
<dbReference type="Gene3D" id="3.10.200.10">
    <property type="entry name" value="Alpha carbonic anhydrase"/>
    <property type="match status" value="1"/>
</dbReference>
<evidence type="ECO:0000313" key="9">
    <source>
        <dbReference type="Proteomes" id="UP001177140"/>
    </source>
</evidence>
<keyword evidence="9" id="KW-1185">Reference proteome</keyword>
<comment type="catalytic activity">
    <reaction evidence="6">
        <text>hydrogencarbonate + H(+) = CO2 + H2O</text>
        <dbReference type="Rhea" id="RHEA:10748"/>
        <dbReference type="ChEBI" id="CHEBI:15377"/>
        <dbReference type="ChEBI" id="CHEBI:15378"/>
        <dbReference type="ChEBI" id="CHEBI:16526"/>
        <dbReference type="ChEBI" id="CHEBI:17544"/>
        <dbReference type="EC" id="4.2.1.1"/>
    </reaction>
</comment>
<evidence type="ECO:0000256" key="5">
    <source>
        <dbReference type="ARBA" id="ARBA00023239"/>
    </source>
</evidence>
<evidence type="ECO:0000256" key="6">
    <source>
        <dbReference type="RuleBase" id="RU367011"/>
    </source>
</evidence>
<evidence type="ECO:0000313" key="8">
    <source>
        <dbReference type="EMBL" id="MCL7047075.1"/>
    </source>
</evidence>
<reference evidence="8" key="1">
    <citation type="submission" date="2022-03" db="EMBL/GenBank/DDBJ databases">
        <title>A functionally conserved STORR gene fusion in Papaver species that diverged 16.8 million years ago.</title>
        <authorList>
            <person name="Catania T."/>
        </authorList>
    </citation>
    <scope>NUCLEOTIDE SEQUENCE</scope>
    <source>
        <strain evidence="8">S-191538</strain>
    </source>
</reference>
<evidence type="ECO:0000256" key="2">
    <source>
        <dbReference type="ARBA" id="ARBA00012925"/>
    </source>
</evidence>
<dbReference type="GO" id="GO:0004089">
    <property type="term" value="F:carbonate dehydratase activity"/>
    <property type="evidence" value="ECO:0007669"/>
    <property type="project" value="UniProtKB-UniRule"/>
</dbReference>
<evidence type="ECO:0000256" key="3">
    <source>
        <dbReference type="ARBA" id="ARBA00022723"/>
    </source>
</evidence>
<dbReference type="PANTHER" id="PTHR18952">
    <property type="entry name" value="CARBONIC ANHYDRASE"/>
    <property type="match status" value="1"/>
</dbReference>
<dbReference type="InterPro" id="IPR041891">
    <property type="entry name" value="Alpha_CA_prokaryot-like"/>
</dbReference>